<protein>
    <submittedName>
        <fullName evidence="2">Uncharacterized protein</fullName>
    </submittedName>
</protein>
<feature type="region of interest" description="Disordered" evidence="1">
    <location>
        <begin position="66"/>
        <end position="85"/>
    </location>
</feature>
<proteinExistence type="predicted"/>
<dbReference type="AlphaFoldDB" id="A0A2G5ET40"/>
<evidence type="ECO:0000313" key="2">
    <source>
        <dbReference type="EMBL" id="PIA58916.1"/>
    </source>
</evidence>
<keyword evidence="3" id="KW-1185">Reference proteome</keyword>
<evidence type="ECO:0000313" key="3">
    <source>
        <dbReference type="Proteomes" id="UP000230069"/>
    </source>
</evidence>
<reference evidence="2 3" key="1">
    <citation type="submission" date="2017-09" db="EMBL/GenBank/DDBJ databases">
        <title>WGS assembly of Aquilegia coerulea Goldsmith.</title>
        <authorList>
            <person name="Hodges S."/>
            <person name="Kramer E."/>
            <person name="Nordborg M."/>
            <person name="Tomkins J."/>
            <person name="Borevitz J."/>
            <person name="Derieg N."/>
            <person name="Yan J."/>
            <person name="Mihaltcheva S."/>
            <person name="Hayes R.D."/>
            <person name="Rokhsar D."/>
        </authorList>
    </citation>
    <scope>NUCLEOTIDE SEQUENCE [LARGE SCALE GENOMIC DNA]</scope>
    <source>
        <strain evidence="3">cv. Goldsmith</strain>
    </source>
</reference>
<feature type="compositionally biased region" description="Polar residues" evidence="1">
    <location>
        <begin position="70"/>
        <end position="85"/>
    </location>
</feature>
<dbReference type="Proteomes" id="UP000230069">
    <property type="component" value="Unassembled WGS sequence"/>
</dbReference>
<evidence type="ECO:0000256" key="1">
    <source>
        <dbReference type="SAM" id="MobiDB-lite"/>
    </source>
</evidence>
<accession>A0A2G5ET40</accession>
<dbReference type="InParanoid" id="A0A2G5ET40"/>
<sequence>MDCIETSKLTRKTTTAHQSQSQFLSRCGGVQFREMVDPDFTQNFGLVHFPLICSQQLEMVNLDFGRKTPHQSQGEPNDGTPTRTTFSRRHGRVLTVYPSLPPSSSEISLSHSLLHSNPRWRRRRRELCRFFSPTPLF</sequence>
<organism evidence="2 3">
    <name type="scientific">Aquilegia coerulea</name>
    <name type="common">Rocky mountain columbine</name>
    <dbReference type="NCBI Taxonomy" id="218851"/>
    <lineage>
        <taxon>Eukaryota</taxon>
        <taxon>Viridiplantae</taxon>
        <taxon>Streptophyta</taxon>
        <taxon>Embryophyta</taxon>
        <taxon>Tracheophyta</taxon>
        <taxon>Spermatophyta</taxon>
        <taxon>Magnoliopsida</taxon>
        <taxon>Ranunculales</taxon>
        <taxon>Ranunculaceae</taxon>
        <taxon>Thalictroideae</taxon>
        <taxon>Aquilegia</taxon>
    </lineage>
</organism>
<gene>
    <name evidence="2" type="ORF">AQUCO_00400043v1</name>
</gene>
<dbReference type="EMBL" id="KZ305021">
    <property type="protein sequence ID" value="PIA58916.1"/>
    <property type="molecule type" value="Genomic_DNA"/>
</dbReference>
<name>A0A2G5ET40_AQUCA</name>